<dbReference type="EMBL" id="JAMYBS010000007">
    <property type="protein sequence ID" value="MCO7544843.1"/>
    <property type="molecule type" value="Genomic_DNA"/>
</dbReference>
<name>A0AA42BG62_9GAMM</name>
<dbReference type="AlphaFoldDB" id="A0AA42BG62"/>
<comment type="caution">
    <text evidence="5">The sequence shown here is derived from an EMBL/GenBank/DDBJ whole genome shotgun (WGS) entry which is preliminary data.</text>
</comment>
<dbReference type="Proteomes" id="UP001165292">
    <property type="component" value="Unassembled WGS sequence"/>
</dbReference>
<evidence type="ECO:0000313" key="6">
    <source>
        <dbReference type="Proteomes" id="UP001165292"/>
    </source>
</evidence>
<feature type="region of interest" description="Disordered" evidence="1">
    <location>
        <begin position="47"/>
        <end position="84"/>
    </location>
</feature>
<organism evidence="5 6">
    <name type="scientific">Stutzerimonas nitrititolerans</name>
    <dbReference type="NCBI Taxonomy" id="2482751"/>
    <lineage>
        <taxon>Bacteria</taxon>
        <taxon>Pseudomonadati</taxon>
        <taxon>Pseudomonadota</taxon>
        <taxon>Gammaproteobacteria</taxon>
        <taxon>Pseudomonadales</taxon>
        <taxon>Pseudomonadaceae</taxon>
        <taxon>Stutzerimonas</taxon>
    </lineage>
</organism>
<protein>
    <submittedName>
        <fullName evidence="5">DUF4124 domain-containing protein</fullName>
    </submittedName>
</protein>
<feature type="region of interest" description="Disordered" evidence="1">
    <location>
        <begin position="128"/>
        <end position="167"/>
    </location>
</feature>
<evidence type="ECO:0000256" key="2">
    <source>
        <dbReference type="SAM" id="SignalP"/>
    </source>
</evidence>
<dbReference type="Pfam" id="PF13511">
    <property type="entry name" value="DUF4124"/>
    <property type="match status" value="1"/>
</dbReference>
<dbReference type="RefSeq" id="WP_253162738.1">
    <property type="nucleotide sequence ID" value="NZ_DALZBS010000008.1"/>
</dbReference>
<feature type="chain" id="PRO_5041319768" evidence="2">
    <location>
        <begin position="23"/>
        <end position="167"/>
    </location>
</feature>
<evidence type="ECO:0000313" key="5">
    <source>
        <dbReference type="EMBL" id="MCO7544843.1"/>
    </source>
</evidence>
<proteinExistence type="predicted"/>
<dbReference type="Pfam" id="PF04355">
    <property type="entry name" value="BamE"/>
    <property type="match status" value="1"/>
</dbReference>
<accession>A0AA42BG62</accession>
<keyword evidence="2" id="KW-0732">Signal</keyword>
<feature type="domain" description="Outer membrane protein assembly factor BamE" evidence="3">
    <location>
        <begin position="113"/>
        <end position="166"/>
    </location>
</feature>
<dbReference type="GO" id="GO:0019867">
    <property type="term" value="C:outer membrane"/>
    <property type="evidence" value="ECO:0007669"/>
    <property type="project" value="InterPro"/>
</dbReference>
<gene>
    <name evidence="5" type="ORF">NJF43_08765</name>
</gene>
<feature type="signal peptide" evidence="2">
    <location>
        <begin position="1"/>
        <end position="22"/>
    </location>
</feature>
<feature type="compositionally biased region" description="Polar residues" evidence="1">
    <location>
        <begin position="47"/>
        <end position="62"/>
    </location>
</feature>
<evidence type="ECO:0000256" key="1">
    <source>
        <dbReference type="SAM" id="MobiDB-lite"/>
    </source>
</evidence>
<sequence>MRTLLSRATLCALLLASPTTHAASVYRCVDETGHVTFTRQGCAPSQTAQMQNAFNPTPSSGKATRMAEPSSQQTKRQRKHADTGATLTVVGEQDDGCGNLLTQQARRKAIVEQQVRAGMTRADIESALGRPDAISSNNGQTRYRYSPQKGRSRSVSFDENGCVRAKN</sequence>
<dbReference type="InterPro" id="IPR007450">
    <property type="entry name" value="BamE_dom"/>
</dbReference>
<dbReference type="InterPro" id="IPR025392">
    <property type="entry name" value="DUF4124"/>
</dbReference>
<feature type="compositionally biased region" description="Polar residues" evidence="1">
    <location>
        <begin position="134"/>
        <end position="143"/>
    </location>
</feature>
<evidence type="ECO:0000259" key="3">
    <source>
        <dbReference type="Pfam" id="PF04355"/>
    </source>
</evidence>
<evidence type="ECO:0000259" key="4">
    <source>
        <dbReference type="Pfam" id="PF13511"/>
    </source>
</evidence>
<reference evidence="5" key="1">
    <citation type="submission" date="2022-06" db="EMBL/GenBank/DDBJ databases">
        <title>Detection of beta-lactamases in bacteria of animal origin.</title>
        <authorList>
            <person name="Mlynarcik P."/>
            <person name="Zdarska V."/>
            <person name="Chudobova H."/>
            <person name="Prochazkova P."/>
            <person name="Hricova K."/>
            <person name="Mezerova K."/>
            <person name="Bardon J."/>
            <person name="Dolejska M."/>
            <person name="Sukkar I."/>
            <person name="Kolar M."/>
        </authorList>
    </citation>
    <scope>NUCLEOTIDE SEQUENCE</scope>
    <source>
        <strain evidence="5">S 300-3</strain>
    </source>
</reference>
<feature type="domain" description="DUF4124" evidence="4">
    <location>
        <begin position="12"/>
        <end position="52"/>
    </location>
</feature>